<evidence type="ECO:0000256" key="4">
    <source>
        <dbReference type="ARBA" id="ARBA00022692"/>
    </source>
</evidence>
<feature type="transmembrane region" description="Helical" evidence="7">
    <location>
        <begin position="314"/>
        <end position="335"/>
    </location>
</feature>
<gene>
    <name evidence="9" type="ORF">GCM10007931_02440</name>
</gene>
<comment type="subcellular location">
    <subcellularLocation>
        <location evidence="1">Cell membrane</location>
        <topology evidence="1">Multi-pass membrane protein</topology>
    </subcellularLocation>
</comment>
<feature type="transmembrane region" description="Helical" evidence="7">
    <location>
        <begin position="283"/>
        <end position="302"/>
    </location>
</feature>
<comment type="similarity">
    <text evidence="2">Belongs to the acyltransferase 3 family.</text>
</comment>
<sequence>MPQASQPTQPTQPRVFFFDLLRCVAAIFVIAIHVLAPYRYELGTIPFNQWVTAVSLNSVSRWAVPVFIMISGALLLSDSRPFDAKYYLQRRFGKVLIPFLIWSLFYAYLSGWGINGFDGELASSVLADSFHHATYYHLGFFYYFLPLYFVAPFLQILVKKVDNTGLFILVMLWLLTTNFYLLSFDGPWSNQYYLYSGYLLLGYVCYQKLPLDKSLVIGLTVLGVAALLVTGFSVITDSVEVGEYTVGRWLSYKTLNTVLAATMIFMVGRYFGESIAGKAKRIIGFISDHSLGVYILHPLFLWPMKTYGWYQGHPIWVIPVWVALSGAGALGLSWLMTRSNKTCWLLPVASKS</sequence>
<reference evidence="10" key="1">
    <citation type="journal article" date="2019" name="Int. J. Syst. Evol. Microbiol.">
        <title>The Global Catalogue of Microorganisms (GCM) 10K type strain sequencing project: providing services to taxonomists for standard genome sequencing and annotation.</title>
        <authorList>
            <consortium name="The Broad Institute Genomics Platform"/>
            <consortium name="The Broad Institute Genome Sequencing Center for Infectious Disease"/>
            <person name="Wu L."/>
            <person name="Ma J."/>
        </authorList>
    </citation>
    <scope>NUCLEOTIDE SEQUENCE [LARGE SCALE GENOMIC DNA]</scope>
    <source>
        <strain evidence="10">NBRC 111146</strain>
    </source>
</reference>
<dbReference type="Proteomes" id="UP001157156">
    <property type="component" value="Unassembled WGS sequence"/>
</dbReference>
<dbReference type="Pfam" id="PF01757">
    <property type="entry name" value="Acyl_transf_3"/>
    <property type="match status" value="1"/>
</dbReference>
<keyword evidence="5 7" id="KW-1133">Transmembrane helix</keyword>
<feature type="transmembrane region" description="Helical" evidence="7">
    <location>
        <begin position="20"/>
        <end position="39"/>
    </location>
</feature>
<feature type="transmembrane region" description="Helical" evidence="7">
    <location>
        <begin position="96"/>
        <end position="114"/>
    </location>
</feature>
<evidence type="ECO:0000259" key="8">
    <source>
        <dbReference type="Pfam" id="PF01757"/>
    </source>
</evidence>
<evidence type="ECO:0000256" key="2">
    <source>
        <dbReference type="ARBA" id="ARBA00007400"/>
    </source>
</evidence>
<feature type="transmembrane region" description="Helical" evidence="7">
    <location>
        <begin position="134"/>
        <end position="154"/>
    </location>
</feature>
<feature type="transmembrane region" description="Helical" evidence="7">
    <location>
        <begin position="166"/>
        <end position="184"/>
    </location>
</feature>
<comment type="caution">
    <text evidence="9">The sequence shown here is derived from an EMBL/GenBank/DDBJ whole genome shotgun (WGS) entry which is preliminary data.</text>
</comment>
<evidence type="ECO:0000256" key="3">
    <source>
        <dbReference type="ARBA" id="ARBA00022475"/>
    </source>
</evidence>
<feature type="domain" description="Acyltransferase 3" evidence="8">
    <location>
        <begin position="17"/>
        <end position="337"/>
    </location>
</feature>
<dbReference type="InterPro" id="IPR002656">
    <property type="entry name" value="Acyl_transf_3_dom"/>
</dbReference>
<feature type="transmembrane region" description="Helical" evidence="7">
    <location>
        <begin position="190"/>
        <end position="206"/>
    </location>
</feature>
<evidence type="ECO:0000256" key="6">
    <source>
        <dbReference type="ARBA" id="ARBA00023136"/>
    </source>
</evidence>
<organism evidence="9 10">
    <name type="scientific">Vibrio algivorus</name>
    <dbReference type="NCBI Taxonomy" id="1667024"/>
    <lineage>
        <taxon>Bacteria</taxon>
        <taxon>Pseudomonadati</taxon>
        <taxon>Pseudomonadota</taxon>
        <taxon>Gammaproteobacteria</taxon>
        <taxon>Vibrionales</taxon>
        <taxon>Vibrionaceae</taxon>
        <taxon>Vibrio</taxon>
    </lineage>
</organism>
<keyword evidence="6 7" id="KW-0472">Membrane</keyword>
<evidence type="ECO:0000313" key="9">
    <source>
        <dbReference type="EMBL" id="GLT13270.1"/>
    </source>
</evidence>
<feature type="transmembrane region" description="Helical" evidence="7">
    <location>
        <begin position="255"/>
        <end position="271"/>
    </location>
</feature>
<name>A0ABQ6EJN2_9VIBR</name>
<evidence type="ECO:0000256" key="5">
    <source>
        <dbReference type="ARBA" id="ARBA00022989"/>
    </source>
</evidence>
<dbReference type="RefSeq" id="WP_089125076.1">
    <property type="nucleotide sequence ID" value="NZ_BSPV01000002.1"/>
</dbReference>
<keyword evidence="3" id="KW-1003">Cell membrane</keyword>
<dbReference type="PANTHER" id="PTHR40074">
    <property type="entry name" value="O-ACETYLTRANSFERASE WECH"/>
    <property type="match status" value="1"/>
</dbReference>
<evidence type="ECO:0000256" key="7">
    <source>
        <dbReference type="SAM" id="Phobius"/>
    </source>
</evidence>
<keyword evidence="10" id="KW-1185">Reference proteome</keyword>
<feature type="transmembrane region" description="Helical" evidence="7">
    <location>
        <begin position="215"/>
        <end position="235"/>
    </location>
</feature>
<accession>A0ABQ6EJN2</accession>
<keyword evidence="4 7" id="KW-0812">Transmembrane</keyword>
<evidence type="ECO:0000256" key="1">
    <source>
        <dbReference type="ARBA" id="ARBA00004651"/>
    </source>
</evidence>
<protein>
    <submittedName>
        <fullName evidence="9">Membrane protein</fullName>
    </submittedName>
</protein>
<evidence type="ECO:0000313" key="10">
    <source>
        <dbReference type="Proteomes" id="UP001157156"/>
    </source>
</evidence>
<dbReference type="PANTHER" id="PTHR40074:SF2">
    <property type="entry name" value="O-ACETYLTRANSFERASE WECH"/>
    <property type="match status" value="1"/>
</dbReference>
<proteinExistence type="inferred from homology"/>
<dbReference type="EMBL" id="BSPV01000002">
    <property type="protein sequence ID" value="GLT13270.1"/>
    <property type="molecule type" value="Genomic_DNA"/>
</dbReference>